<name>A0A8J2NVU8_9HEXA</name>
<evidence type="ECO:0000313" key="3">
    <source>
        <dbReference type="Proteomes" id="UP000708208"/>
    </source>
</evidence>
<comment type="caution">
    <text evidence="2">The sequence shown here is derived from an EMBL/GenBank/DDBJ whole genome shotgun (WGS) entry which is preliminary data.</text>
</comment>
<keyword evidence="3" id="KW-1185">Reference proteome</keyword>
<reference evidence="2" key="1">
    <citation type="submission" date="2021-06" db="EMBL/GenBank/DDBJ databases">
        <authorList>
            <person name="Hodson N. C."/>
            <person name="Mongue J. A."/>
            <person name="Jaron S. K."/>
        </authorList>
    </citation>
    <scope>NUCLEOTIDE SEQUENCE</scope>
</reference>
<proteinExistence type="predicted"/>
<gene>
    <name evidence="2" type="ORF">AFUS01_LOCUS6041</name>
</gene>
<organism evidence="2 3">
    <name type="scientific">Allacma fusca</name>
    <dbReference type="NCBI Taxonomy" id="39272"/>
    <lineage>
        <taxon>Eukaryota</taxon>
        <taxon>Metazoa</taxon>
        <taxon>Ecdysozoa</taxon>
        <taxon>Arthropoda</taxon>
        <taxon>Hexapoda</taxon>
        <taxon>Collembola</taxon>
        <taxon>Symphypleona</taxon>
        <taxon>Sminthuridae</taxon>
        <taxon>Allacma</taxon>
    </lineage>
</organism>
<dbReference type="AlphaFoldDB" id="A0A8J2NVU8"/>
<feature type="region of interest" description="Disordered" evidence="1">
    <location>
        <begin position="54"/>
        <end position="111"/>
    </location>
</feature>
<protein>
    <submittedName>
        <fullName evidence="2">Uncharacterized protein</fullName>
    </submittedName>
</protein>
<accession>A0A8J2NVU8</accession>
<feature type="compositionally biased region" description="Pro residues" evidence="1">
    <location>
        <begin position="91"/>
        <end position="104"/>
    </location>
</feature>
<dbReference type="EMBL" id="CAJVCH010039294">
    <property type="protein sequence ID" value="CAG7716539.1"/>
    <property type="molecule type" value="Genomic_DNA"/>
</dbReference>
<evidence type="ECO:0000256" key="1">
    <source>
        <dbReference type="SAM" id="MobiDB-lite"/>
    </source>
</evidence>
<feature type="region of interest" description="Disordered" evidence="1">
    <location>
        <begin position="1"/>
        <end position="36"/>
    </location>
</feature>
<dbReference type="Proteomes" id="UP000708208">
    <property type="component" value="Unassembled WGS sequence"/>
</dbReference>
<feature type="compositionally biased region" description="Basic and acidic residues" evidence="1">
    <location>
        <begin position="71"/>
        <end position="86"/>
    </location>
</feature>
<sequence length="111" mass="11896">MAKSTTLGSDWAAFDPMSSNTFGASQDPPIGADVPPSPIPSLMAVVPPTADIVNPFTQQSYAGHHRPSHKPPPEWDNRGYHNDHEQNYYPGPIPPMESPAPVPLPNNSGNS</sequence>
<evidence type="ECO:0000313" key="2">
    <source>
        <dbReference type="EMBL" id="CAG7716539.1"/>
    </source>
</evidence>